<dbReference type="OrthoDB" id="2155507at2"/>
<feature type="transmembrane region" description="Helical" evidence="1">
    <location>
        <begin position="64"/>
        <end position="87"/>
    </location>
</feature>
<dbReference type="RefSeq" id="WP_133416708.1">
    <property type="nucleotide sequence ID" value="NZ_SCWD01000001.1"/>
</dbReference>
<evidence type="ECO:0000313" key="3">
    <source>
        <dbReference type="Proteomes" id="UP000295280"/>
    </source>
</evidence>
<reference evidence="2 3" key="1">
    <citation type="submission" date="2019-01" db="EMBL/GenBank/DDBJ databases">
        <title>Draft genome sequences of the type strains of six Macrococcus species.</title>
        <authorList>
            <person name="Mazhar S."/>
            <person name="Altermann E."/>
            <person name="Hill C."/>
            <person name="Mcauliffe O."/>
        </authorList>
    </citation>
    <scope>NUCLEOTIDE SEQUENCE [LARGE SCALE GENOMIC DNA]</scope>
    <source>
        <strain evidence="2 3">ATCC 51828</strain>
    </source>
</reference>
<name>A0A9Q8FN64_9STAP</name>
<keyword evidence="1" id="KW-0472">Membrane</keyword>
<feature type="transmembrane region" description="Helical" evidence="1">
    <location>
        <begin position="369"/>
        <end position="386"/>
    </location>
</feature>
<accession>A0A9Q8FN64</accession>
<protein>
    <submittedName>
        <fullName evidence="2">Uncharacterized protein</fullName>
    </submittedName>
</protein>
<dbReference type="EMBL" id="SCWD01000001">
    <property type="protein sequence ID" value="TDM03845.1"/>
    <property type="molecule type" value="Genomic_DNA"/>
</dbReference>
<evidence type="ECO:0000313" key="2">
    <source>
        <dbReference type="EMBL" id="TDM03845.1"/>
    </source>
</evidence>
<sequence length="407" mass="47548">MKNDKVRSRAPIIYTSFIYMMFNIAFILGDWKVGPISFSDIIVILSIIFLGFYFLDQKINVLPFWYFIIAIFFLIYILINIIANIFLNQTFDLIAAAISFIKLSIYLIYLILFCSFVKSTRSYNQLLTIAMYTSVIVMLIGFYIYLVLTLKLPLPYEFFWTFGRQDENSYTYYSIGTILIRARSIFNEPAHYGFYLNILMTTLLFSRFQPNKSIMALLYLSLVLTLSYSSYAIFMMVILLYNIKRFNLGRLFTDVRIYGLLLVVLGFIYFFWDMIEHVIVDRTKSITSGADDSSSSRLAGSWDYIHLDTLFTGNGIGNAPEIFNIYAYYLTDLGLIAFIAYTVFTFLLLYYNPYVGIIFIMLNFQKGGYLAAMYWLFVTLFILMVMEYRFKGTFSEEASVEEEQLLQ</sequence>
<dbReference type="Proteomes" id="UP000295280">
    <property type="component" value="Unassembled WGS sequence"/>
</dbReference>
<keyword evidence="3" id="KW-1185">Reference proteome</keyword>
<feature type="transmembrane region" description="Helical" evidence="1">
    <location>
        <begin position="35"/>
        <end position="55"/>
    </location>
</feature>
<organism evidence="2 3">
    <name type="scientific">Macrococcus carouselicus</name>
    <dbReference type="NCBI Taxonomy" id="69969"/>
    <lineage>
        <taxon>Bacteria</taxon>
        <taxon>Bacillati</taxon>
        <taxon>Bacillota</taxon>
        <taxon>Bacilli</taxon>
        <taxon>Bacillales</taxon>
        <taxon>Staphylococcaceae</taxon>
        <taxon>Macrococcus</taxon>
    </lineage>
</organism>
<feature type="transmembrane region" description="Helical" evidence="1">
    <location>
        <begin position="255"/>
        <end position="272"/>
    </location>
</feature>
<feature type="transmembrane region" description="Helical" evidence="1">
    <location>
        <begin position="326"/>
        <end position="349"/>
    </location>
</feature>
<feature type="transmembrane region" description="Helical" evidence="1">
    <location>
        <begin position="12"/>
        <end position="29"/>
    </location>
</feature>
<proteinExistence type="predicted"/>
<evidence type="ECO:0000256" key="1">
    <source>
        <dbReference type="SAM" id="Phobius"/>
    </source>
</evidence>
<keyword evidence="1" id="KW-0812">Transmembrane</keyword>
<feature type="transmembrane region" description="Helical" evidence="1">
    <location>
        <begin position="217"/>
        <end position="243"/>
    </location>
</feature>
<gene>
    <name evidence="2" type="ORF">ERX40_01385</name>
</gene>
<feature type="transmembrane region" description="Helical" evidence="1">
    <location>
        <begin position="93"/>
        <end position="117"/>
    </location>
</feature>
<comment type="caution">
    <text evidence="2">The sequence shown here is derived from an EMBL/GenBank/DDBJ whole genome shotgun (WGS) entry which is preliminary data.</text>
</comment>
<keyword evidence="1" id="KW-1133">Transmembrane helix</keyword>
<feature type="transmembrane region" description="Helical" evidence="1">
    <location>
        <begin position="129"/>
        <end position="148"/>
    </location>
</feature>
<dbReference type="AlphaFoldDB" id="A0A9Q8FN64"/>